<organism evidence="4 5">
    <name type="scientific">Candidatus Gottesmanbacteria bacterium GW2011_GWA2_43_14</name>
    <dbReference type="NCBI Taxonomy" id="1618443"/>
    <lineage>
        <taxon>Bacteria</taxon>
        <taxon>Candidatus Gottesmaniibacteriota</taxon>
    </lineage>
</organism>
<dbReference type="Gene3D" id="3.40.50.2000">
    <property type="entry name" value="Glycogen Phosphorylase B"/>
    <property type="match status" value="2"/>
</dbReference>
<evidence type="ECO:0000259" key="3">
    <source>
        <dbReference type="Pfam" id="PF13439"/>
    </source>
</evidence>
<accession>A0A0G1FM42</accession>
<dbReference type="Pfam" id="PF13439">
    <property type="entry name" value="Glyco_transf_4"/>
    <property type="match status" value="1"/>
</dbReference>
<feature type="domain" description="Glycosyltransferase subfamily 4-like N-terminal" evidence="3">
    <location>
        <begin position="23"/>
        <end position="198"/>
    </location>
</feature>
<keyword evidence="1" id="KW-0472">Membrane</keyword>
<protein>
    <submittedName>
        <fullName evidence="4">Glycosyl transferase family protein</fullName>
    </submittedName>
</protein>
<sequence length="388" mass="44963">MNKRKILFIASALDGSTINQGISGGEVRLAEIIKAFIKNNWEVHFLANKNNNIFCEHFNLNNVINHNFNIQYNNTRFWFIKFTLKVLFTLPESLKDFKGNIYTANEQLYDVIPAVKLKLNNSNIWTAIVHWLPPYKFWQRKKSNWYNSLIFMLAEMISILLIKYLADKSLAVSNSTRNQLLKIGFSKNKVIAVECGVDFGLITQISKKKSRKEFDAVFIKRIQAVKGVFDLIDIWKLVLKKIPNVKLAIIGGSIDNSLLINEIRKEKLYNNISFFGPIIDFKKKIQILLSSKLFILPSYEENWAIVIGEAMACKIPVLAYGLHELIDVWKNNFFPIKVGNKGEFARTIIRYLGNEKLRISQADIGYKYIQQFDWKKIAEREVKIIQSL</sequence>
<reference evidence="4 5" key="1">
    <citation type="journal article" date="2015" name="Nature">
        <title>rRNA introns, odd ribosomes, and small enigmatic genomes across a large radiation of phyla.</title>
        <authorList>
            <person name="Brown C.T."/>
            <person name="Hug L.A."/>
            <person name="Thomas B.C."/>
            <person name="Sharon I."/>
            <person name="Castelle C.J."/>
            <person name="Singh A."/>
            <person name="Wilkins M.J."/>
            <person name="Williams K.H."/>
            <person name="Banfield J.F."/>
        </authorList>
    </citation>
    <scope>NUCLEOTIDE SEQUENCE [LARGE SCALE GENOMIC DNA]</scope>
</reference>
<proteinExistence type="predicted"/>
<dbReference type="InterPro" id="IPR028098">
    <property type="entry name" value="Glyco_trans_4-like_N"/>
</dbReference>
<name>A0A0G1FM42_9BACT</name>
<dbReference type="AlphaFoldDB" id="A0A0G1FM42"/>
<dbReference type="STRING" id="1618443.UV73_C0012G0109"/>
<evidence type="ECO:0000313" key="5">
    <source>
        <dbReference type="Proteomes" id="UP000034894"/>
    </source>
</evidence>
<feature type="domain" description="Glycosyl transferase family 1" evidence="2">
    <location>
        <begin position="208"/>
        <end position="362"/>
    </location>
</feature>
<dbReference type="GO" id="GO:0016757">
    <property type="term" value="F:glycosyltransferase activity"/>
    <property type="evidence" value="ECO:0007669"/>
    <property type="project" value="InterPro"/>
</dbReference>
<dbReference type="CDD" id="cd03801">
    <property type="entry name" value="GT4_PimA-like"/>
    <property type="match status" value="1"/>
</dbReference>
<dbReference type="InterPro" id="IPR001296">
    <property type="entry name" value="Glyco_trans_1"/>
</dbReference>
<evidence type="ECO:0000259" key="2">
    <source>
        <dbReference type="Pfam" id="PF00534"/>
    </source>
</evidence>
<dbReference type="PANTHER" id="PTHR12526">
    <property type="entry name" value="GLYCOSYLTRANSFERASE"/>
    <property type="match status" value="1"/>
</dbReference>
<dbReference type="SUPFAM" id="SSF53756">
    <property type="entry name" value="UDP-Glycosyltransferase/glycogen phosphorylase"/>
    <property type="match status" value="1"/>
</dbReference>
<dbReference type="Proteomes" id="UP000034894">
    <property type="component" value="Unassembled WGS sequence"/>
</dbReference>
<keyword evidence="1" id="KW-0812">Transmembrane</keyword>
<evidence type="ECO:0000313" key="4">
    <source>
        <dbReference type="EMBL" id="KKS96081.1"/>
    </source>
</evidence>
<dbReference type="PANTHER" id="PTHR12526:SF630">
    <property type="entry name" value="GLYCOSYLTRANSFERASE"/>
    <property type="match status" value="1"/>
</dbReference>
<dbReference type="EMBL" id="LCFP01000012">
    <property type="protein sequence ID" value="KKS96081.1"/>
    <property type="molecule type" value="Genomic_DNA"/>
</dbReference>
<dbReference type="Pfam" id="PF00534">
    <property type="entry name" value="Glycos_transf_1"/>
    <property type="match status" value="1"/>
</dbReference>
<keyword evidence="4" id="KW-0808">Transferase</keyword>
<feature type="transmembrane region" description="Helical" evidence="1">
    <location>
        <begin position="145"/>
        <end position="166"/>
    </location>
</feature>
<gene>
    <name evidence="4" type="ORF">UV73_C0012G0109</name>
</gene>
<comment type="caution">
    <text evidence="4">The sequence shown here is derived from an EMBL/GenBank/DDBJ whole genome shotgun (WGS) entry which is preliminary data.</text>
</comment>
<dbReference type="PATRIC" id="fig|1618443.3.peg.1434"/>
<keyword evidence="1" id="KW-1133">Transmembrane helix</keyword>
<evidence type="ECO:0000256" key="1">
    <source>
        <dbReference type="SAM" id="Phobius"/>
    </source>
</evidence>